<dbReference type="Gene3D" id="3.90.550.10">
    <property type="entry name" value="Spore Coat Polysaccharide Biosynthesis Protein SpsA, Chain A"/>
    <property type="match status" value="1"/>
</dbReference>
<evidence type="ECO:0000313" key="4">
    <source>
        <dbReference type="EMBL" id="BBB33026.1"/>
    </source>
</evidence>
<evidence type="ECO:0000259" key="3">
    <source>
        <dbReference type="Pfam" id="PF00483"/>
    </source>
</evidence>
<proteinExistence type="predicted"/>
<feature type="domain" description="Nucleotidyl transferase" evidence="3">
    <location>
        <begin position="8"/>
        <end position="141"/>
    </location>
</feature>
<protein>
    <recommendedName>
        <fullName evidence="3">Nucleotidyl transferase domain-containing protein</fullName>
    </recommendedName>
</protein>
<organism evidence="4 5">
    <name type="scientific">Thermotomaculum hydrothermale</name>
    <dbReference type="NCBI Taxonomy" id="981385"/>
    <lineage>
        <taxon>Bacteria</taxon>
        <taxon>Pseudomonadati</taxon>
        <taxon>Acidobacteriota</taxon>
        <taxon>Holophagae</taxon>
        <taxon>Thermotomaculales</taxon>
        <taxon>Thermotomaculaceae</taxon>
        <taxon>Thermotomaculum</taxon>
    </lineage>
</organism>
<dbReference type="KEGG" id="thyd:TTHT_1523"/>
<dbReference type="InterPro" id="IPR005835">
    <property type="entry name" value="NTP_transferase_dom"/>
</dbReference>
<dbReference type="Proteomes" id="UP000595564">
    <property type="component" value="Chromosome"/>
</dbReference>
<dbReference type="PANTHER" id="PTHR43584:SF8">
    <property type="entry name" value="N-ACETYLMURAMATE ALPHA-1-PHOSPHATE URIDYLYLTRANSFERASE"/>
    <property type="match status" value="1"/>
</dbReference>
<gene>
    <name evidence="4" type="ORF">TTHT_1523</name>
</gene>
<keyword evidence="2" id="KW-0548">Nucleotidyltransferase</keyword>
<dbReference type="RefSeq" id="WP_201327325.1">
    <property type="nucleotide sequence ID" value="NZ_AP017470.1"/>
</dbReference>
<dbReference type="InterPro" id="IPR029044">
    <property type="entry name" value="Nucleotide-diphossugar_trans"/>
</dbReference>
<keyword evidence="1" id="KW-0808">Transferase</keyword>
<name>A0A7R6PRJ2_9BACT</name>
<dbReference type="AlphaFoldDB" id="A0A7R6PRJ2"/>
<reference evidence="4 5" key="1">
    <citation type="journal article" date="2012" name="Extremophiles">
        <title>Thermotomaculum hydrothermale gen. nov., sp. nov., a novel heterotrophic thermophile within the phylum Acidobacteria from a deep-sea hydrothermal vent chimney in the Southern Okinawa Trough.</title>
        <authorList>
            <person name="Izumi H."/>
            <person name="Nunoura T."/>
            <person name="Miyazaki M."/>
            <person name="Mino S."/>
            <person name="Toki T."/>
            <person name="Takai K."/>
            <person name="Sako Y."/>
            <person name="Sawabe T."/>
            <person name="Nakagawa S."/>
        </authorList>
    </citation>
    <scope>NUCLEOTIDE SEQUENCE [LARGE SCALE GENOMIC DNA]</scope>
    <source>
        <strain evidence="4 5">AC55</strain>
    </source>
</reference>
<dbReference type="GO" id="GO:0016779">
    <property type="term" value="F:nucleotidyltransferase activity"/>
    <property type="evidence" value="ECO:0007669"/>
    <property type="project" value="UniProtKB-KW"/>
</dbReference>
<dbReference type="SUPFAM" id="SSF53448">
    <property type="entry name" value="Nucleotide-diphospho-sugar transferases"/>
    <property type="match status" value="1"/>
</dbReference>
<dbReference type="InterPro" id="IPR050065">
    <property type="entry name" value="GlmU-like"/>
</dbReference>
<accession>A0A7R6PRJ2</accession>
<keyword evidence="5" id="KW-1185">Reference proteome</keyword>
<evidence type="ECO:0000256" key="1">
    <source>
        <dbReference type="ARBA" id="ARBA00022679"/>
    </source>
</evidence>
<evidence type="ECO:0000313" key="5">
    <source>
        <dbReference type="Proteomes" id="UP000595564"/>
    </source>
</evidence>
<dbReference type="EMBL" id="AP017470">
    <property type="protein sequence ID" value="BBB33026.1"/>
    <property type="molecule type" value="Genomic_DNA"/>
</dbReference>
<sequence>MRFNFKIKGFVLAAGLGTRLKPITDNIPKPLVTLGDKTLIEYGLNLFKKNRIKEIGLNIHHKREQLEKFAKENGLIPFYEKEILGTGGYLTNLRKFFDAYMVTINCDTVFFNDEGILDRLIKSHIENKNLITLVLKKLKGEKATPFQVEGQSIKSIGKGGDYFFTGLQMLSPEIIPLIEYSIVDVYKKLIPTKKIGFVEFRGTWFDCGTLSGLINANKYIFGSGNSVVYPGGDVSKNITLKNSVIYNAKVEGYGEIINSIIYENAYLNLKGEQIENKIIV</sequence>
<dbReference type="PANTHER" id="PTHR43584">
    <property type="entry name" value="NUCLEOTIDYL TRANSFERASE"/>
    <property type="match status" value="1"/>
</dbReference>
<evidence type="ECO:0000256" key="2">
    <source>
        <dbReference type="ARBA" id="ARBA00022695"/>
    </source>
</evidence>
<dbReference type="Pfam" id="PF00483">
    <property type="entry name" value="NTP_transferase"/>
    <property type="match status" value="1"/>
</dbReference>